<feature type="non-terminal residue" evidence="11">
    <location>
        <position position="89"/>
    </location>
</feature>
<dbReference type="HOGENOM" id="CLU_000288_7_30_1"/>
<dbReference type="Proteomes" id="UP000053820">
    <property type="component" value="Unassembled WGS sequence"/>
</dbReference>
<dbReference type="InterPro" id="IPR008271">
    <property type="entry name" value="Ser/Thr_kinase_AS"/>
</dbReference>
<gene>
    <name evidence="11" type="ORF">HYDPIDRAFT_53748</name>
</gene>
<evidence type="ECO:0000313" key="11">
    <source>
        <dbReference type="EMBL" id="KIJ63403.1"/>
    </source>
</evidence>
<keyword evidence="3" id="KW-0418">Kinase</keyword>
<evidence type="ECO:0000256" key="2">
    <source>
        <dbReference type="ARBA" id="ARBA00022741"/>
    </source>
</evidence>
<evidence type="ECO:0000256" key="8">
    <source>
        <dbReference type="ARBA" id="ARBA00049299"/>
    </source>
</evidence>
<proteinExistence type="inferred from homology"/>
<evidence type="ECO:0000256" key="3">
    <source>
        <dbReference type="ARBA" id="ARBA00022777"/>
    </source>
</evidence>
<dbReference type="AlphaFoldDB" id="A0A0C9W7V3"/>
<keyword evidence="1" id="KW-0808">Transferase</keyword>
<evidence type="ECO:0000256" key="4">
    <source>
        <dbReference type="ARBA" id="ARBA00022840"/>
    </source>
</evidence>
<dbReference type="OrthoDB" id="1668230at2759"/>
<dbReference type="SUPFAM" id="SSF56112">
    <property type="entry name" value="Protein kinase-like (PK-like)"/>
    <property type="match status" value="1"/>
</dbReference>
<organism evidence="11 12">
    <name type="scientific">Hydnomerulius pinastri MD-312</name>
    <dbReference type="NCBI Taxonomy" id="994086"/>
    <lineage>
        <taxon>Eukaryota</taxon>
        <taxon>Fungi</taxon>
        <taxon>Dikarya</taxon>
        <taxon>Basidiomycota</taxon>
        <taxon>Agaricomycotina</taxon>
        <taxon>Agaricomycetes</taxon>
        <taxon>Agaricomycetidae</taxon>
        <taxon>Boletales</taxon>
        <taxon>Boletales incertae sedis</taxon>
        <taxon>Leucogyrophana</taxon>
    </lineage>
</organism>
<keyword evidence="4" id="KW-0067">ATP-binding</keyword>
<feature type="non-terminal residue" evidence="11">
    <location>
        <position position="1"/>
    </location>
</feature>
<dbReference type="PANTHER" id="PTHR48013">
    <property type="entry name" value="DUAL SPECIFICITY MITOGEN-ACTIVATED PROTEIN KINASE KINASE 5-RELATED"/>
    <property type="match status" value="1"/>
</dbReference>
<sequence>GLHELHKLRIVHRDVKAENILLTPSGHLTFGDFGLSDVYPLEVEWDPATQPVGTVPYMAPELLAFPGQRRLGQYKADIFALALVILEIL</sequence>
<dbReference type="Pfam" id="PF00069">
    <property type="entry name" value="Pkinase"/>
    <property type="match status" value="1"/>
</dbReference>
<protein>
    <recommendedName>
        <fullName evidence="6">mitogen-activated protein kinase kinase</fullName>
        <ecNumber evidence="6">2.7.12.2</ecNumber>
    </recommendedName>
</protein>
<dbReference type="PROSITE" id="PS00108">
    <property type="entry name" value="PROTEIN_KINASE_ST"/>
    <property type="match status" value="1"/>
</dbReference>
<feature type="domain" description="Protein kinase" evidence="10">
    <location>
        <begin position="1"/>
        <end position="89"/>
    </location>
</feature>
<accession>A0A0C9W7V3</accession>
<comment type="similarity">
    <text evidence="5">Belongs to the protein kinase superfamily. STE Ser/Thr protein kinase family. MAP kinase kinase subfamily.</text>
</comment>
<dbReference type="PROSITE" id="PS50011">
    <property type="entry name" value="PROTEIN_KINASE_DOM"/>
    <property type="match status" value="1"/>
</dbReference>
<dbReference type="Gene3D" id="1.10.510.10">
    <property type="entry name" value="Transferase(Phosphotransferase) domain 1"/>
    <property type="match status" value="1"/>
</dbReference>
<dbReference type="InterPro" id="IPR011009">
    <property type="entry name" value="Kinase-like_dom_sf"/>
</dbReference>
<dbReference type="GO" id="GO:0004708">
    <property type="term" value="F:MAP kinase kinase activity"/>
    <property type="evidence" value="ECO:0007669"/>
    <property type="project" value="UniProtKB-EC"/>
</dbReference>
<keyword evidence="2" id="KW-0547">Nucleotide-binding</keyword>
<keyword evidence="12" id="KW-1185">Reference proteome</keyword>
<evidence type="ECO:0000256" key="9">
    <source>
        <dbReference type="ARBA" id="ARBA00051693"/>
    </source>
</evidence>
<dbReference type="PANTHER" id="PTHR48013:SF9">
    <property type="entry name" value="DUAL SPECIFICITY MITOGEN-ACTIVATED PROTEIN KINASE KINASE 5"/>
    <property type="match status" value="1"/>
</dbReference>
<dbReference type="GO" id="GO:0005524">
    <property type="term" value="F:ATP binding"/>
    <property type="evidence" value="ECO:0007669"/>
    <property type="project" value="UniProtKB-KW"/>
</dbReference>
<comment type="catalytic activity">
    <reaction evidence="7">
        <text>L-seryl-[protein] + ATP = O-phospho-L-seryl-[protein] + ADP + H(+)</text>
        <dbReference type="Rhea" id="RHEA:17989"/>
        <dbReference type="Rhea" id="RHEA-COMP:9863"/>
        <dbReference type="Rhea" id="RHEA-COMP:11604"/>
        <dbReference type="ChEBI" id="CHEBI:15378"/>
        <dbReference type="ChEBI" id="CHEBI:29999"/>
        <dbReference type="ChEBI" id="CHEBI:30616"/>
        <dbReference type="ChEBI" id="CHEBI:83421"/>
        <dbReference type="ChEBI" id="CHEBI:456216"/>
        <dbReference type="EC" id="2.7.12.2"/>
    </reaction>
</comment>
<evidence type="ECO:0000313" key="12">
    <source>
        <dbReference type="Proteomes" id="UP000053820"/>
    </source>
</evidence>
<evidence type="ECO:0000256" key="1">
    <source>
        <dbReference type="ARBA" id="ARBA00022679"/>
    </source>
</evidence>
<reference evidence="11 12" key="1">
    <citation type="submission" date="2014-04" db="EMBL/GenBank/DDBJ databases">
        <title>Evolutionary Origins and Diversification of the Mycorrhizal Mutualists.</title>
        <authorList>
            <consortium name="DOE Joint Genome Institute"/>
            <consortium name="Mycorrhizal Genomics Consortium"/>
            <person name="Kohler A."/>
            <person name="Kuo A."/>
            <person name="Nagy L.G."/>
            <person name="Floudas D."/>
            <person name="Copeland A."/>
            <person name="Barry K.W."/>
            <person name="Cichocki N."/>
            <person name="Veneault-Fourrey C."/>
            <person name="LaButti K."/>
            <person name="Lindquist E.A."/>
            <person name="Lipzen A."/>
            <person name="Lundell T."/>
            <person name="Morin E."/>
            <person name="Murat C."/>
            <person name="Riley R."/>
            <person name="Ohm R."/>
            <person name="Sun H."/>
            <person name="Tunlid A."/>
            <person name="Henrissat B."/>
            <person name="Grigoriev I.V."/>
            <person name="Hibbett D.S."/>
            <person name="Martin F."/>
        </authorList>
    </citation>
    <scope>NUCLEOTIDE SEQUENCE [LARGE SCALE GENOMIC DNA]</scope>
    <source>
        <strain evidence="11 12">MD-312</strain>
    </source>
</reference>
<name>A0A0C9W7V3_9AGAM</name>
<evidence type="ECO:0000256" key="5">
    <source>
        <dbReference type="ARBA" id="ARBA00038035"/>
    </source>
</evidence>
<evidence type="ECO:0000256" key="6">
    <source>
        <dbReference type="ARBA" id="ARBA00038999"/>
    </source>
</evidence>
<dbReference type="EMBL" id="KN839851">
    <property type="protein sequence ID" value="KIJ63403.1"/>
    <property type="molecule type" value="Genomic_DNA"/>
</dbReference>
<dbReference type="EC" id="2.7.12.2" evidence="6"/>
<comment type="catalytic activity">
    <reaction evidence="8">
        <text>L-threonyl-[protein] + ATP = O-phospho-L-threonyl-[protein] + ADP + H(+)</text>
        <dbReference type="Rhea" id="RHEA:46608"/>
        <dbReference type="Rhea" id="RHEA-COMP:11060"/>
        <dbReference type="Rhea" id="RHEA-COMP:11605"/>
        <dbReference type="ChEBI" id="CHEBI:15378"/>
        <dbReference type="ChEBI" id="CHEBI:30013"/>
        <dbReference type="ChEBI" id="CHEBI:30616"/>
        <dbReference type="ChEBI" id="CHEBI:61977"/>
        <dbReference type="ChEBI" id="CHEBI:456216"/>
        <dbReference type="EC" id="2.7.12.2"/>
    </reaction>
</comment>
<comment type="catalytic activity">
    <reaction evidence="9">
        <text>L-tyrosyl-[protein] + ATP = O-phospho-L-tyrosyl-[protein] + ADP + H(+)</text>
        <dbReference type="Rhea" id="RHEA:10596"/>
        <dbReference type="Rhea" id="RHEA-COMP:10136"/>
        <dbReference type="Rhea" id="RHEA-COMP:20101"/>
        <dbReference type="ChEBI" id="CHEBI:15378"/>
        <dbReference type="ChEBI" id="CHEBI:30616"/>
        <dbReference type="ChEBI" id="CHEBI:46858"/>
        <dbReference type="ChEBI" id="CHEBI:61978"/>
        <dbReference type="ChEBI" id="CHEBI:456216"/>
        <dbReference type="EC" id="2.7.12.2"/>
    </reaction>
</comment>
<evidence type="ECO:0000256" key="7">
    <source>
        <dbReference type="ARBA" id="ARBA00049014"/>
    </source>
</evidence>
<evidence type="ECO:0000259" key="10">
    <source>
        <dbReference type="PROSITE" id="PS50011"/>
    </source>
</evidence>
<dbReference type="InterPro" id="IPR000719">
    <property type="entry name" value="Prot_kinase_dom"/>
</dbReference>